<gene>
    <name evidence="3" type="ORF">MAM_07522</name>
</gene>
<reference evidence="3 4" key="1">
    <citation type="journal article" date="2014" name="Proc. Natl. Acad. Sci. U.S.A.">
        <title>Trajectory and genomic determinants of fungal-pathogen speciation and host adaptation.</title>
        <authorList>
            <person name="Hu X."/>
            <person name="Xiao G."/>
            <person name="Zheng P."/>
            <person name="Shang Y."/>
            <person name="Su Y."/>
            <person name="Zhang X."/>
            <person name="Liu X."/>
            <person name="Zhan S."/>
            <person name="St Leger R.J."/>
            <person name="Wang C."/>
        </authorList>
    </citation>
    <scope>NUCLEOTIDE SEQUENCE [LARGE SCALE GENOMIC DNA]</scope>
    <source>
        <strain evidence="3 4">ARSEF 1941</strain>
    </source>
</reference>
<dbReference type="PANTHER" id="PTHR12598">
    <property type="entry name" value="COPPER HOMEOSTASIS PROTEIN CUTC"/>
    <property type="match status" value="1"/>
</dbReference>
<keyword evidence="4" id="KW-1185">Reference proteome</keyword>
<dbReference type="PANTHER" id="PTHR12598:SF0">
    <property type="entry name" value="COPPER HOMEOSTASIS PROTEIN CUTC HOMOLOG"/>
    <property type="match status" value="1"/>
</dbReference>
<dbReference type="SUPFAM" id="SSF110395">
    <property type="entry name" value="CutC-like"/>
    <property type="match status" value="1"/>
</dbReference>
<evidence type="ECO:0000313" key="4">
    <source>
        <dbReference type="Proteomes" id="UP000030816"/>
    </source>
</evidence>
<dbReference type="EMBL" id="AZHE01000032">
    <property type="protein sequence ID" value="KHN94616.1"/>
    <property type="molecule type" value="Genomic_DNA"/>
</dbReference>
<sequence length="312" mass="33340">MGRDPFILVDLVISTPHGQRMKPISSSFTQDPSPPHPRLLVQHQHASIMTPRTTQMPLEVAVFSGESALKAQSQGASRVELNAPGSYHVGGTTPPLSELAKVAADMSIPVRIMIRPRGPPVDGSKDFIYTPDEVASMAQSIRSFKASGLLNPFQGDGFVFGALQPADSTDAVQIDEAACRTLLDAARPFGCVFHRAFDPIAATRRIGDALETLVGLGFEGLLTAGGRGPCTHNMDRLDNECRRQAGRIQVVVGGGLRASNIQPVAERLGAHEKGSVWMHTAALTDRRDHGPEDIDSSELNAVLAILDSVCVP</sequence>
<proteinExistence type="inferred from homology"/>
<dbReference type="AlphaFoldDB" id="A0A0B2WFB7"/>
<protein>
    <recommendedName>
        <fullName evidence="2">Copper homeostasis protein cutC homolog</fullName>
    </recommendedName>
</protein>
<dbReference type="OrthoDB" id="7392499at2759"/>
<dbReference type="InterPro" id="IPR036822">
    <property type="entry name" value="CutC-like_dom_sf"/>
</dbReference>
<organism evidence="3 4">
    <name type="scientific">Metarhizium album (strain ARSEF 1941)</name>
    <dbReference type="NCBI Taxonomy" id="1081103"/>
    <lineage>
        <taxon>Eukaryota</taxon>
        <taxon>Fungi</taxon>
        <taxon>Dikarya</taxon>
        <taxon>Ascomycota</taxon>
        <taxon>Pezizomycotina</taxon>
        <taxon>Sordariomycetes</taxon>
        <taxon>Hypocreomycetidae</taxon>
        <taxon>Hypocreales</taxon>
        <taxon>Clavicipitaceae</taxon>
        <taxon>Metarhizium</taxon>
    </lineage>
</organism>
<dbReference type="HOGENOM" id="CLU_050555_0_0_1"/>
<evidence type="ECO:0000256" key="1">
    <source>
        <dbReference type="ARBA" id="ARBA00007768"/>
    </source>
</evidence>
<accession>A0A0B2WFB7</accession>
<comment type="similarity">
    <text evidence="1">Belongs to the CutC family.</text>
</comment>
<comment type="caution">
    <text evidence="3">The sequence shown here is derived from an EMBL/GenBank/DDBJ whole genome shotgun (WGS) entry which is preliminary data.</text>
</comment>
<dbReference type="GeneID" id="63741977"/>
<dbReference type="InterPro" id="IPR005627">
    <property type="entry name" value="CutC-like"/>
</dbReference>
<dbReference type="GO" id="GO:0005507">
    <property type="term" value="F:copper ion binding"/>
    <property type="evidence" value="ECO:0007669"/>
    <property type="project" value="TreeGrafter"/>
</dbReference>
<dbReference type="Proteomes" id="UP000030816">
    <property type="component" value="Unassembled WGS sequence"/>
</dbReference>
<dbReference type="Pfam" id="PF03932">
    <property type="entry name" value="CutC"/>
    <property type="match status" value="1"/>
</dbReference>
<evidence type="ECO:0000256" key="2">
    <source>
        <dbReference type="ARBA" id="ARBA00019014"/>
    </source>
</evidence>
<dbReference type="RefSeq" id="XP_040675682.1">
    <property type="nucleotide sequence ID" value="XM_040826320.1"/>
</dbReference>
<name>A0A0B2WFB7_METAS</name>
<dbReference type="STRING" id="1081103.A0A0B2WFB7"/>
<evidence type="ECO:0000313" key="3">
    <source>
        <dbReference type="EMBL" id="KHN94616.1"/>
    </source>
</evidence>
<dbReference type="Gene3D" id="3.20.20.380">
    <property type="entry name" value="Copper homeostasis (CutC) domain"/>
    <property type="match status" value="1"/>
</dbReference>